<organism evidence="3 4">
    <name type="scientific">Marivita hallyeonensis</name>
    <dbReference type="NCBI Taxonomy" id="996342"/>
    <lineage>
        <taxon>Bacteria</taxon>
        <taxon>Pseudomonadati</taxon>
        <taxon>Pseudomonadota</taxon>
        <taxon>Alphaproteobacteria</taxon>
        <taxon>Rhodobacterales</taxon>
        <taxon>Roseobacteraceae</taxon>
        <taxon>Marivita</taxon>
    </lineage>
</organism>
<dbReference type="InterPro" id="IPR051910">
    <property type="entry name" value="ComF/GntX_DNA_util-trans"/>
</dbReference>
<dbReference type="InterPro" id="IPR000836">
    <property type="entry name" value="PRTase_dom"/>
</dbReference>
<dbReference type="PANTHER" id="PTHR47505">
    <property type="entry name" value="DNA UTILIZATION PROTEIN YHGH"/>
    <property type="match status" value="1"/>
</dbReference>
<evidence type="ECO:0000256" key="1">
    <source>
        <dbReference type="ARBA" id="ARBA00008007"/>
    </source>
</evidence>
<dbReference type="GO" id="GO:0016757">
    <property type="term" value="F:glycosyltransferase activity"/>
    <property type="evidence" value="ECO:0007669"/>
    <property type="project" value="UniProtKB-KW"/>
</dbReference>
<dbReference type="Gene3D" id="3.40.50.2020">
    <property type="match status" value="1"/>
</dbReference>
<dbReference type="PANTHER" id="PTHR47505:SF1">
    <property type="entry name" value="DNA UTILIZATION PROTEIN YHGH"/>
    <property type="match status" value="1"/>
</dbReference>
<dbReference type="SUPFAM" id="SSF53271">
    <property type="entry name" value="PRTase-like"/>
    <property type="match status" value="1"/>
</dbReference>
<name>A0A1M5UAX6_9RHOB</name>
<gene>
    <name evidence="3" type="ORF">SAMN05443551_2560</name>
</gene>
<proteinExistence type="inferred from homology"/>
<keyword evidence="4" id="KW-1185">Reference proteome</keyword>
<sequence length="242" mass="26057">MLTTGLQTALRVIYPPRCLACGGLVEQDNGLCAACFAETPFITGLTCTSCGVPLPGTSDIDEHCDDCISLARPWQHGYAPLRYEGVARKLVLALKHGDRHDIVTMAAAWMVGALPRSMDADTLVVPVPLHITRLLRRRYNQSALLAQVIARRLCLEYAPTALTRPCRTPSLDGASREARFQALSDAIRPHPREGHRLAGRPVLLVDDVMTSGATLGACALACHTAQARDICVTVLARVAKAA</sequence>
<evidence type="ECO:0000313" key="3">
    <source>
        <dbReference type="EMBL" id="SHH60100.1"/>
    </source>
</evidence>
<feature type="domain" description="Double zinc ribbon" evidence="2">
    <location>
        <begin position="10"/>
        <end position="67"/>
    </location>
</feature>
<keyword evidence="3" id="KW-0328">Glycosyltransferase</keyword>
<dbReference type="EMBL" id="FQXC01000003">
    <property type="protein sequence ID" value="SHH60100.1"/>
    <property type="molecule type" value="Genomic_DNA"/>
</dbReference>
<evidence type="ECO:0000259" key="2">
    <source>
        <dbReference type="Pfam" id="PF18912"/>
    </source>
</evidence>
<dbReference type="STRING" id="996342.SAMN05443551_2560"/>
<dbReference type="CDD" id="cd06223">
    <property type="entry name" value="PRTases_typeI"/>
    <property type="match status" value="1"/>
</dbReference>
<dbReference type="RefSeq" id="WP_425435030.1">
    <property type="nucleotide sequence ID" value="NZ_FQXC01000003.1"/>
</dbReference>
<evidence type="ECO:0000313" key="4">
    <source>
        <dbReference type="Proteomes" id="UP000184221"/>
    </source>
</evidence>
<comment type="similarity">
    <text evidence="1">Belongs to the ComF/GntX family.</text>
</comment>
<protein>
    <submittedName>
        <fullName evidence="3">Predicted amidophosphoribosyltransferases</fullName>
    </submittedName>
</protein>
<dbReference type="AlphaFoldDB" id="A0A1M5UAX6"/>
<dbReference type="Pfam" id="PF18912">
    <property type="entry name" value="DZR_2"/>
    <property type="match status" value="1"/>
</dbReference>
<dbReference type="InterPro" id="IPR029057">
    <property type="entry name" value="PRTase-like"/>
</dbReference>
<dbReference type="InterPro" id="IPR044005">
    <property type="entry name" value="DZR_2"/>
</dbReference>
<reference evidence="3 4" key="1">
    <citation type="submission" date="2016-11" db="EMBL/GenBank/DDBJ databases">
        <authorList>
            <person name="Jaros S."/>
            <person name="Januszkiewicz K."/>
            <person name="Wedrychowicz H."/>
        </authorList>
    </citation>
    <scope>NUCLEOTIDE SEQUENCE [LARGE SCALE GENOMIC DNA]</scope>
    <source>
        <strain evidence="3 4">DSM 29431</strain>
    </source>
</reference>
<accession>A0A1M5UAX6</accession>
<keyword evidence="3" id="KW-0808">Transferase</keyword>
<dbReference type="Proteomes" id="UP000184221">
    <property type="component" value="Unassembled WGS sequence"/>
</dbReference>